<dbReference type="InterPro" id="IPR013766">
    <property type="entry name" value="Thioredoxin_domain"/>
</dbReference>
<dbReference type="KEGG" id="rce:RC1_1379"/>
<dbReference type="GO" id="GO:0034599">
    <property type="term" value="P:cellular response to oxidative stress"/>
    <property type="evidence" value="ECO:0007669"/>
    <property type="project" value="TreeGrafter"/>
</dbReference>
<dbReference type="PROSITE" id="PS51355">
    <property type="entry name" value="GLUTATHIONE_PEROXID_3"/>
    <property type="match status" value="1"/>
</dbReference>
<evidence type="ECO:0000256" key="1">
    <source>
        <dbReference type="ARBA" id="ARBA00006926"/>
    </source>
</evidence>
<dbReference type="GO" id="GO:0004601">
    <property type="term" value="F:peroxidase activity"/>
    <property type="evidence" value="ECO:0007669"/>
    <property type="project" value="UniProtKB-KW"/>
</dbReference>
<name>B6IT25_RHOCS</name>
<dbReference type="RefSeq" id="WP_012566570.1">
    <property type="nucleotide sequence ID" value="NC_011420.2"/>
</dbReference>
<evidence type="ECO:0000259" key="7">
    <source>
        <dbReference type="PROSITE" id="PS51352"/>
    </source>
</evidence>
<feature type="chain" id="PRO_5002844372" description="Glutathione peroxidase" evidence="6">
    <location>
        <begin position="23"/>
        <end position="181"/>
    </location>
</feature>
<dbReference type="Gene3D" id="3.40.30.10">
    <property type="entry name" value="Glutaredoxin"/>
    <property type="match status" value="1"/>
</dbReference>
<dbReference type="EMBL" id="CP000613">
    <property type="protein sequence ID" value="ACI98783.1"/>
    <property type="molecule type" value="Genomic_DNA"/>
</dbReference>
<dbReference type="OrthoDB" id="9785502at2"/>
<comment type="similarity">
    <text evidence="1 5">Belongs to the glutathione peroxidase family.</text>
</comment>
<dbReference type="STRING" id="414684.RC1_1379"/>
<feature type="signal peptide" evidence="6">
    <location>
        <begin position="1"/>
        <end position="22"/>
    </location>
</feature>
<dbReference type="PRINTS" id="PR01011">
    <property type="entry name" value="GLUTPROXDASE"/>
</dbReference>
<dbReference type="PROSITE" id="PS00460">
    <property type="entry name" value="GLUTATHIONE_PEROXID_1"/>
    <property type="match status" value="1"/>
</dbReference>
<protein>
    <recommendedName>
        <fullName evidence="5">Glutathione peroxidase</fullName>
    </recommendedName>
</protein>
<dbReference type="Proteomes" id="UP000001591">
    <property type="component" value="Chromosome"/>
</dbReference>
<organism evidence="8 9">
    <name type="scientific">Rhodospirillum centenum (strain ATCC 51521 / SW)</name>
    <dbReference type="NCBI Taxonomy" id="414684"/>
    <lineage>
        <taxon>Bacteria</taxon>
        <taxon>Pseudomonadati</taxon>
        <taxon>Pseudomonadota</taxon>
        <taxon>Alphaproteobacteria</taxon>
        <taxon>Rhodospirillales</taxon>
        <taxon>Rhodospirillaceae</taxon>
        <taxon>Rhodospirillum</taxon>
    </lineage>
</organism>
<evidence type="ECO:0000256" key="2">
    <source>
        <dbReference type="ARBA" id="ARBA00022559"/>
    </source>
</evidence>
<dbReference type="eggNOG" id="COG0386">
    <property type="taxonomic scope" value="Bacteria"/>
</dbReference>
<feature type="domain" description="Thioredoxin" evidence="7">
    <location>
        <begin position="22"/>
        <end position="180"/>
    </location>
</feature>
<keyword evidence="9" id="KW-1185">Reference proteome</keyword>
<keyword evidence="6" id="KW-0732">Signal</keyword>
<evidence type="ECO:0000256" key="6">
    <source>
        <dbReference type="SAM" id="SignalP"/>
    </source>
</evidence>
<dbReference type="AlphaFoldDB" id="B6IT25"/>
<evidence type="ECO:0000256" key="5">
    <source>
        <dbReference type="RuleBase" id="RU000499"/>
    </source>
</evidence>
<feature type="active site" evidence="4">
    <location>
        <position position="60"/>
    </location>
</feature>
<dbReference type="InterPro" id="IPR029759">
    <property type="entry name" value="GPX_AS"/>
</dbReference>
<reference evidence="8 9" key="1">
    <citation type="journal article" date="2010" name="BMC Genomics">
        <title>Metabolic flexibility revealed in the genome of the cyst-forming alpha-1 proteobacterium Rhodospirillum centenum.</title>
        <authorList>
            <person name="Lu Y.K."/>
            <person name="Marden J."/>
            <person name="Han M."/>
            <person name="Swingley W.D."/>
            <person name="Mastrian S.D."/>
            <person name="Chowdhury S.R."/>
            <person name="Hao J."/>
            <person name="Helmy T."/>
            <person name="Kim S."/>
            <person name="Kurdoglu A.A."/>
            <person name="Matthies H.J."/>
            <person name="Rollo D."/>
            <person name="Stothard P."/>
            <person name="Blankenship R.E."/>
            <person name="Bauer C.E."/>
            <person name="Touchman J.W."/>
        </authorList>
    </citation>
    <scope>NUCLEOTIDE SEQUENCE [LARGE SCALE GENOMIC DNA]</scope>
    <source>
        <strain evidence="9">ATCC 51521 / SW</strain>
    </source>
</reference>
<gene>
    <name evidence="8" type="ordered locus">RC1_1379</name>
</gene>
<dbReference type="PIRSF" id="PIRSF000303">
    <property type="entry name" value="Glutathion_perox"/>
    <property type="match status" value="1"/>
</dbReference>
<evidence type="ECO:0000256" key="3">
    <source>
        <dbReference type="ARBA" id="ARBA00023002"/>
    </source>
</evidence>
<keyword evidence="2 5" id="KW-0575">Peroxidase</keyword>
<proteinExistence type="inferred from homology"/>
<dbReference type="Pfam" id="PF00255">
    <property type="entry name" value="GSHPx"/>
    <property type="match status" value="1"/>
</dbReference>
<dbReference type="InterPro" id="IPR036249">
    <property type="entry name" value="Thioredoxin-like_sf"/>
</dbReference>
<dbReference type="CDD" id="cd00340">
    <property type="entry name" value="GSH_Peroxidase"/>
    <property type="match status" value="1"/>
</dbReference>
<sequence length="181" mass="19272">MRRLALMLSLLVATLSAGPAAAAATTGAHAFSFVSIDGRPLPLSDFAGRAVLVVNTASQCGFTPQYEGLEALWQQYRDRGLVVLGVPSNDFGGQEPGSAAEIKTFCETTFGIDFPMTEKVAVKGDTAHPFYRWAAAAKGAPRWNFHKYLIAPDGTLLAGFASDVRPESADLRAAIEDALPR</sequence>
<evidence type="ECO:0000256" key="4">
    <source>
        <dbReference type="PIRSR" id="PIRSR000303-1"/>
    </source>
</evidence>
<dbReference type="PANTHER" id="PTHR11592:SF78">
    <property type="entry name" value="GLUTATHIONE PEROXIDASE"/>
    <property type="match status" value="1"/>
</dbReference>
<evidence type="ECO:0000313" key="8">
    <source>
        <dbReference type="EMBL" id="ACI98783.1"/>
    </source>
</evidence>
<dbReference type="PROSITE" id="PS51352">
    <property type="entry name" value="THIOREDOXIN_2"/>
    <property type="match status" value="1"/>
</dbReference>
<dbReference type="SUPFAM" id="SSF52833">
    <property type="entry name" value="Thioredoxin-like"/>
    <property type="match status" value="1"/>
</dbReference>
<dbReference type="InterPro" id="IPR000889">
    <property type="entry name" value="Glutathione_peroxidase"/>
</dbReference>
<dbReference type="PANTHER" id="PTHR11592">
    <property type="entry name" value="GLUTATHIONE PEROXIDASE"/>
    <property type="match status" value="1"/>
</dbReference>
<accession>B6IT25</accession>
<keyword evidence="3 5" id="KW-0560">Oxidoreductase</keyword>
<dbReference type="HOGENOM" id="CLU_029507_1_2_5"/>
<evidence type="ECO:0000313" key="9">
    <source>
        <dbReference type="Proteomes" id="UP000001591"/>
    </source>
</evidence>